<evidence type="ECO:0000256" key="1">
    <source>
        <dbReference type="ARBA" id="ARBA00013201"/>
    </source>
</evidence>
<dbReference type="Proteomes" id="UP000770015">
    <property type="component" value="Unassembled WGS sequence"/>
</dbReference>
<dbReference type="AlphaFoldDB" id="A0A9P8V214"/>
<evidence type="ECO:0000256" key="5">
    <source>
        <dbReference type="SAM" id="SignalP"/>
    </source>
</evidence>
<dbReference type="GO" id="GO:0016042">
    <property type="term" value="P:lipid catabolic process"/>
    <property type="evidence" value="ECO:0007669"/>
    <property type="project" value="UniProtKB-KW"/>
</dbReference>
<gene>
    <name evidence="6" type="ORF">F5X68DRAFT_160543</name>
</gene>
<dbReference type="EC" id="3.1.1.47" evidence="1"/>
<evidence type="ECO:0000256" key="2">
    <source>
        <dbReference type="ARBA" id="ARBA00022801"/>
    </source>
</evidence>
<keyword evidence="3" id="KW-0442">Lipid degradation</keyword>
<keyword evidence="2" id="KW-0378">Hydrolase</keyword>
<dbReference type="SUPFAM" id="SSF53474">
    <property type="entry name" value="alpha/beta-Hydrolases"/>
    <property type="match status" value="1"/>
</dbReference>
<organism evidence="6 7">
    <name type="scientific">Plectosphaerella plurivora</name>
    <dbReference type="NCBI Taxonomy" id="936078"/>
    <lineage>
        <taxon>Eukaryota</taxon>
        <taxon>Fungi</taxon>
        <taxon>Dikarya</taxon>
        <taxon>Ascomycota</taxon>
        <taxon>Pezizomycotina</taxon>
        <taxon>Sordariomycetes</taxon>
        <taxon>Hypocreomycetidae</taxon>
        <taxon>Glomerellales</taxon>
        <taxon>Plectosphaerellaceae</taxon>
        <taxon>Plectosphaerella</taxon>
    </lineage>
</organism>
<evidence type="ECO:0000256" key="3">
    <source>
        <dbReference type="ARBA" id="ARBA00022963"/>
    </source>
</evidence>
<dbReference type="Pfam" id="PF03403">
    <property type="entry name" value="PAF-AH_p_II"/>
    <property type="match status" value="1"/>
</dbReference>
<feature type="signal peptide" evidence="5">
    <location>
        <begin position="1"/>
        <end position="18"/>
    </location>
</feature>
<name>A0A9P8V214_9PEZI</name>
<sequence length="377" mass="39933">MSTSLSLLLGGLALVANAIVLPPPTGPFDVSMSITALTDDSRLDPYAPADAPHSRRVLISTFLPVEPSLCASRDVVPYMTPLLAGLYDELAVAVGLPKGTFASLKLDNCVPRKQSACKPSNTTTVPLVLFSPGWGNPRLLHGAMAKEIASRGFAVVTIDHPYDPSIVEFPDGTVYRGVEIDPENNDLLGNLVQVRAEDASFVLTHLHNNPIPGVNLEKTIMTGHSLGGATSAAAMLFDRRILGGMDFDGMLFNPVLDAGLDKPFVLVGRTPREGDPTWDTFYDASRGQKAEINVEGTTHGSFTDMPALVGALNVTLPAEIKALLEQELGTIPFGRTAEVVAGSIEAFAGLVFDGKPGAMLGAGDAAYKEVHVVRSEF</sequence>
<feature type="chain" id="PRO_5040496195" description="1-alkyl-2-acetylglycerophosphocholine esterase" evidence="5">
    <location>
        <begin position="19"/>
        <end position="377"/>
    </location>
</feature>
<dbReference type="EMBL" id="JAGSXJ010000036">
    <property type="protein sequence ID" value="KAH6666542.1"/>
    <property type="molecule type" value="Genomic_DNA"/>
</dbReference>
<dbReference type="Gene3D" id="3.40.50.1820">
    <property type="entry name" value="alpha/beta hydrolase"/>
    <property type="match status" value="1"/>
</dbReference>
<reference evidence="6" key="1">
    <citation type="journal article" date="2021" name="Nat. Commun.">
        <title>Genetic determinants of endophytism in the Arabidopsis root mycobiome.</title>
        <authorList>
            <person name="Mesny F."/>
            <person name="Miyauchi S."/>
            <person name="Thiergart T."/>
            <person name="Pickel B."/>
            <person name="Atanasova L."/>
            <person name="Karlsson M."/>
            <person name="Huettel B."/>
            <person name="Barry K.W."/>
            <person name="Haridas S."/>
            <person name="Chen C."/>
            <person name="Bauer D."/>
            <person name="Andreopoulos W."/>
            <person name="Pangilinan J."/>
            <person name="LaButti K."/>
            <person name="Riley R."/>
            <person name="Lipzen A."/>
            <person name="Clum A."/>
            <person name="Drula E."/>
            <person name="Henrissat B."/>
            <person name="Kohler A."/>
            <person name="Grigoriev I.V."/>
            <person name="Martin F.M."/>
            <person name="Hacquard S."/>
        </authorList>
    </citation>
    <scope>NUCLEOTIDE SEQUENCE</scope>
    <source>
        <strain evidence="6">MPI-SDFR-AT-0117</strain>
    </source>
</reference>
<dbReference type="GO" id="GO:0003847">
    <property type="term" value="F:1-alkyl-2-acetylglycerophosphocholine esterase activity"/>
    <property type="evidence" value="ECO:0007669"/>
    <property type="project" value="UniProtKB-EC"/>
</dbReference>
<evidence type="ECO:0000313" key="7">
    <source>
        <dbReference type="Proteomes" id="UP000770015"/>
    </source>
</evidence>
<proteinExistence type="predicted"/>
<dbReference type="PANTHER" id="PTHR10272:SF14">
    <property type="entry name" value="PAF ACETYLHYDROLASE FAMILY PROTEIN"/>
    <property type="match status" value="1"/>
</dbReference>
<keyword evidence="7" id="KW-1185">Reference proteome</keyword>
<keyword evidence="5" id="KW-0732">Signal</keyword>
<dbReference type="PANTHER" id="PTHR10272">
    <property type="entry name" value="PLATELET-ACTIVATING FACTOR ACETYLHYDROLASE"/>
    <property type="match status" value="1"/>
</dbReference>
<protein>
    <recommendedName>
        <fullName evidence="1">1-alkyl-2-acetylglycerophosphocholine esterase</fullName>
        <ecNumber evidence="1">3.1.1.47</ecNumber>
    </recommendedName>
</protein>
<evidence type="ECO:0000313" key="6">
    <source>
        <dbReference type="EMBL" id="KAH6666542.1"/>
    </source>
</evidence>
<evidence type="ECO:0000256" key="4">
    <source>
        <dbReference type="ARBA" id="ARBA00023098"/>
    </source>
</evidence>
<accession>A0A9P8V214</accession>
<comment type="caution">
    <text evidence="6">The sequence shown here is derived from an EMBL/GenBank/DDBJ whole genome shotgun (WGS) entry which is preliminary data.</text>
</comment>
<dbReference type="InterPro" id="IPR029058">
    <property type="entry name" value="AB_hydrolase_fold"/>
</dbReference>
<dbReference type="OrthoDB" id="2363873at2759"/>
<keyword evidence="4" id="KW-0443">Lipid metabolism</keyword>